<dbReference type="Gene3D" id="3.90.230.10">
    <property type="entry name" value="Creatinase/methionine aminopeptidase superfamily"/>
    <property type="match status" value="1"/>
</dbReference>
<dbReference type="InterPro" id="IPR036005">
    <property type="entry name" value="Creatinase/aminopeptidase-like"/>
</dbReference>
<dbReference type="SUPFAM" id="SSF53092">
    <property type="entry name" value="Creatinase/prolidase N-terminal domain"/>
    <property type="match status" value="1"/>
</dbReference>
<evidence type="ECO:0000313" key="3">
    <source>
        <dbReference type="Proteomes" id="UP001652409"/>
    </source>
</evidence>
<dbReference type="EMBL" id="JAOQJL010000006">
    <property type="protein sequence ID" value="MCU6764620.1"/>
    <property type="molecule type" value="Genomic_DNA"/>
</dbReference>
<evidence type="ECO:0000259" key="1">
    <source>
        <dbReference type="Pfam" id="PF00557"/>
    </source>
</evidence>
<dbReference type="SUPFAM" id="SSF55920">
    <property type="entry name" value="Creatinase/aminopeptidase"/>
    <property type="match status" value="1"/>
</dbReference>
<dbReference type="Pfam" id="PF00557">
    <property type="entry name" value="Peptidase_M24"/>
    <property type="match status" value="1"/>
</dbReference>
<proteinExistence type="predicted"/>
<dbReference type="InterPro" id="IPR000994">
    <property type="entry name" value="Pept_M24"/>
</dbReference>
<reference evidence="2 3" key="1">
    <citation type="journal article" date="2021" name="ISME Commun">
        <title>Automated analysis of genomic sequences facilitates high-throughput and comprehensive description of bacteria.</title>
        <authorList>
            <person name="Hitch T.C.A."/>
        </authorList>
    </citation>
    <scope>NUCLEOTIDE SEQUENCE [LARGE SCALE GENOMIC DNA]</scope>
    <source>
        <strain evidence="2 3">Sanger_23</strain>
    </source>
</reference>
<sequence>MKEIKVGYEKVLRPPNTIATEPVYLTDDTMGERKNRILMLMKQHNFDSIVIYADREHGANYGYLTGFEPRFEESLLVIHDSGKAYLMLGNESLKMALYSRIEVEAIHTPHFSLPNQPMETESTWLELLKKVKIDECRKIGIVGWKLFTGKLEDNKHLFDVPYFVVDGIKKVSTNATIENATGLFIDPVYGCRTRMNANEIAHYEYAAATASHCVYEVMNAIEVGKTEMELAELLAAHGQPLSVQTICATGERFTNATVEPRNKKVQLGDRITFTMGLKGGLSHRCGYAVSEKSQLKVDEKDYLERVAFPYYKALATWYSNIGIGVKGADFYTLIDKVLPQNKYKWTLNPGHYTADEEWLSSPFYPNSEAYIQSGMMLQMDIIISVSGFGGTNAEDGIAVADENLRDDIRKQYPELWDRFMKRRMYMQEVLNIPLKEEILPMSTICGYYRPYMLNKDNALYIK</sequence>
<dbReference type="RefSeq" id="WP_158420816.1">
    <property type="nucleotide sequence ID" value="NZ_JAOQJL010000006.1"/>
</dbReference>
<dbReference type="CDD" id="cd01066">
    <property type="entry name" value="APP_MetAP"/>
    <property type="match status" value="1"/>
</dbReference>
<dbReference type="Proteomes" id="UP001652409">
    <property type="component" value="Unassembled WGS sequence"/>
</dbReference>
<protein>
    <submittedName>
        <fullName evidence="2">M24 family metallopeptidase</fullName>
    </submittedName>
</protein>
<dbReference type="PANTHER" id="PTHR46112">
    <property type="entry name" value="AMINOPEPTIDASE"/>
    <property type="match status" value="1"/>
</dbReference>
<accession>A0ABT2TQW3</accession>
<organism evidence="2 3">
    <name type="scientific">Blautia ammoniilytica</name>
    <dbReference type="NCBI Taxonomy" id="2981782"/>
    <lineage>
        <taxon>Bacteria</taxon>
        <taxon>Bacillati</taxon>
        <taxon>Bacillota</taxon>
        <taxon>Clostridia</taxon>
        <taxon>Lachnospirales</taxon>
        <taxon>Lachnospiraceae</taxon>
        <taxon>Blautia</taxon>
    </lineage>
</organism>
<comment type="caution">
    <text evidence="2">The sequence shown here is derived from an EMBL/GenBank/DDBJ whole genome shotgun (WGS) entry which is preliminary data.</text>
</comment>
<gene>
    <name evidence="2" type="ORF">OCV61_04255</name>
</gene>
<keyword evidence="3" id="KW-1185">Reference proteome</keyword>
<dbReference type="PANTHER" id="PTHR46112:SF2">
    <property type="entry name" value="XAA-PRO AMINOPEPTIDASE P-RELATED"/>
    <property type="match status" value="1"/>
</dbReference>
<feature type="domain" description="Peptidase M24" evidence="1">
    <location>
        <begin position="203"/>
        <end position="399"/>
    </location>
</feature>
<name>A0ABT2TQW3_9FIRM</name>
<dbReference type="InterPro" id="IPR050659">
    <property type="entry name" value="Peptidase_M24B"/>
</dbReference>
<evidence type="ECO:0000313" key="2">
    <source>
        <dbReference type="EMBL" id="MCU6764620.1"/>
    </source>
</evidence>
<dbReference type="InterPro" id="IPR029149">
    <property type="entry name" value="Creatin/AminoP/Spt16_N"/>
</dbReference>